<comment type="caution">
    <text evidence="1">The sequence shown here is derived from an EMBL/GenBank/DDBJ whole genome shotgun (WGS) entry which is preliminary data.</text>
</comment>
<organism evidence="1 2">
    <name type="scientific">Dryococelus australis</name>
    <dbReference type="NCBI Taxonomy" id="614101"/>
    <lineage>
        <taxon>Eukaryota</taxon>
        <taxon>Metazoa</taxon>
        <taxon>Ecdysozoa</taxon>
        <taxon>Arthropoda</taxon>
        <taxon>Hexapoda</taxon>
        <taxon>Insecta</taxon>
        <taxon>Pterygota</taxon>
        <taxon>Neoptera</taxon>
        <taxon>Polyneoptera</taxon>
        <taxon>Phasmatodea</taxon>
        <taxon>Verophasmatodea</taxon>
        <taxon>Anareolatae</taxon>
        <taxon>Phasmatidae</taxon>
        <taxon>Eurycanthinae</taxon>
        <taxon>Dryococelus</taxon>
    </lineage>
</organism>
<gene>
    <name evidence="1" type="ORF">PR048_030424</name>
</gene>
<sequence>MEVKDGIPKLKVDSYMYQVQSILHISKREYCSFVVWSPKGMIHEVQNFYFNCLLSEIIDSIHVRKLAVREPKSFYKAQESSATKKNT</sequence>
<protein>
    <submittedName>
        <fullName evidence="1">Uncharacterized protein</fullName>
    </submittedName>
</protein>
<dbReference type="InterPro" id="IPR011604">
    <property type="entry name" value="PDDEXK-like_dom_sf"/>
</dbReference>
<accession>A0ABQ9G8Y9</accession>
<reference evidence="1 2" key="1">
    <citation type="submission" date="2023-02" db="EMBL/GenBank/DDBJ databases">
        <title>LHISI_Scaffold_Assembly.</title>
        <authorList>
            <person name="Stuart O.P."/>
            <person name="Cleave R."/>
            <person name="Magrath M.J.L."/>
            <person name="Mikheyev A.S."/>
        </authorList>
    </citation>
    <scope>NUCLEOTIDE SEQUENCE [LARGE SCALE GENOMIC DNA]</scope>
    <source>
        <strain evidence="1">Daus_M_001</strain>
        <tissue evidence="1">Leg muscle</tissue>
    </source>
</reference>
<proteinExistence type="predicted"/>
<dbReference type="Gene3D" id="3.90.320.10">
    <property type="match status" value="1"/>
</dbReference>
<evidence type="ECO:0000313" key="2">
    <source>
        <dbReference type="Proteomes" id="UP001159363"/>
    </source>
</evidence>
<dbReference type="EMBL" id="JARBHB010000014">
    <property type="protein sequence ID" value="KAJ8868883.1"/>
    <property type="molecule type" value="Genomic_DNA"/>
</dbReference>
<keyword evidence="2" id="KW-1185">Reference proteome</keyword>
<dbReference type="Proteomes" id="UP001159363">
    <property type="component" value="Chromosome 13"/>
</dbReference>
<evidence type="ECO:0000313" key="1">
    <source>
        <dbReference type="EMBL" id="KAJ8868883.1"/>
    </source>
</evidence>
<name>A0ABQ9G8Y9_9NEOP</name>